<dbReference type="RefSeq" id="WP_043673629.1">
    <property type="nucleotide sequence ID" value="NZ_BDCI01000004.1"/>
</dbReference>
<dbReference type="EMBL" id="JNFP01000026">
    <property type="protein sequence ID" value="KIA63020.1"/>
    <property type="molecule type" value="Genomic_DNA"/>
</dbReference>
<reference evidence="1 2" key="1">
    <citation type="journal article" date="2014" name="Int. J. Syst. Evol. Microbiol.">
        <title>Nocardia vulneris sp. nov., isolated from wounds of human patients in North America.</title>
        <authorList>
            <person name="Lasker B.A."/>
            <person name="Bell M."/>
            <person name="Klenk H.P."/>
            <person name="Sproer C."/>
            <person name="Schumann C."/>
            <person name="Schumann P."/>
            <person name="Brown J.M."/>
        </authorList>
    </citation>
    <scope>NUCLEOTIDE SEQUENCE [LARGE SCALE GENOMIC DNA]</scope>
    <source>
        <strain evidence="1 2">W9851</strain>
    </source>
</reference>
<comment type="caution">
    <text evidence="1">The sequence shown here is derived from an EMBL/GenBank/DDBJ whole genome shotgun (WGS) entry which is preliminary data.</text>
</comment>
<name>A0ABR4ZCE0_9NOCA</name>
<dbReference type="Proteomes" id="UP000031364">
    <property type="component" value="Unassembled WGS sequence"/>
</dbReference>
<accession>A0ABR4ZCE0</accession>
<gene>
    <name evidence="1" type="ORF">FG87_21900</name>
</gene>
<proteinExistence type="predicted"/>
<evidence type="ECO:0000313" key="1">
    <source>
        <dbReference type="EMBL" id="KIA63020.1"/>
    </source>
</evidence>
<organism evidence="1 2">
    <name type="scientific">Nocardia vulneris</name>
    <dbReference type="NCBI Taxonomy" id="1141657"/>
    <lineage>
        <taxon>Bacteria</taxon>
        <taxon>Bacillati</taxon>
        <taxon>Actinomycetota</taxon>
        <taxon>Actinomycetes</taxon>
        <taxon>Mycobacteriales</taxon>
        <taxon>Nocardiaceae</taxon>
        <taxon>Nocardia</taxon>
    </lineage>
</organism>
<sequence length="127" mass="14280">MANSNKRKGSEFERSQRDYYRLTGFPHAETTRAGYQRDGGDIHLDPVVGVAPGVIAQAKNWGATNWTQWIHDLRQQVKTARAEVGFLAVKRRGVGEAGEQLAVMPMWEFLHLLRRAGYGQPVAEEDT</sequence>
<protein>
    <recommendedName>
        <fullName evidence="3">Holliday junction resolvase</fullName>
    </recommendedName>
</protein>
<evidence type="ECO:0000313" key="2">
    <source>
        <dbReference type="Proteomes" id="UP000031364"/>
    </source>
</evidence>
<evidence type="ECO:0008006" key="3">
    <source>
        <dbReference type="Google" id="ProtNLM"/>
    </source>
</evidence>
<keyword evidence="2" id="KW-1185">Reference proteome</keyword>